<protein>
    <submittedName>
        <fullName evidence="1">Uncharacterized protein</fullName>
    </submittedName>
</protein>
<dbReference type="EMBL" id="CAJOBJ010186670">
    <property type="protein sequence ID" value="CAF4938695.1"/>
    <property type="molecule type" value="Genomic_DNA"/>
</dbReference>
<dbReference type="Proteomes" id="UP000681720">
    <property type="component" value="Unassembled WGS sequence"/>
</dbReference>
<name>A0A8S3CND9_9BILA</name>
<comment type="caution">
    <text evidence="1">The sequence shown here is derived from an EMBL/GenBank/DDBJ whole genome shotgun (WGS) entry which is preliminary data.</text>
</comment>
<sequence length="56" mass="6107">MDSFLSEPTVHSHAPDPECIPAFELKSQIKIKAMASNEASSSILHSELRLMPLTAV</sequence>
<proteinExistence type="predicted"/>
<accession>A0A8S3CND9</accession>
<dbReference type="AlphaFoldDB" id="A0A8S3CND9"/>
<evidence type="ECO:0000313" key="1">
    <source>
        <dbReference type="EMBL" id="CAF4938695.1"/>
    </source>
</evidence>
<feature type="non-terminal residue" evidence="1">
    <location>
        <position position="56"/>
    </location>
</feature>
<evidence type="ECO:0000313" key="2">
    <source>
        <dbReference type="Proteomes" id="UP000681720"/>
    </source>
</evidence>
<organism evidence="1 2">
    <name type="scientific">Rotaria magnacalcarata</name>
    <dbReference type="NCBI Taxonomy" id="392030"/>
    <lineage>
        <taxon>Eukaryota</taxon>
        <taxon>Metazoa</taxon>
        <taxon>Spiralia</taxon>
        <taxon>Gnathifera</taxon>
        <taxon>Rotifera</taxon>
        <taxon>Eurotatoria</taxon>
        <taxon>Bdelloidea</taxon>
        <taxon>Philodinida</taxon>
        <taxon>Philodinidae</taxon>
        <taxon>Rotaria</taxon>
    </lineage>
</organism>
<gene>
    <name evidence="1" type="ORF">GIL414_LOCUS53700</name>
</gene>
<reference evidence="1" key="1">
    <citation type="submission" date="2021-02" db="EMBL/GenBank/DDBJ databases">
        <authorList>
            <person name="Nowell W R."/>
        </authorList>
    </citation>
    <scope>NUCLEOTIDE SEQUENCE</scope>
</reference>